<keyword evidence="2" id="KW-1185">Reference proteome</keyword>
<dbReference type="Gene3D" id="3.90.1140.10">
    <property type="entry name" value="Cyclic phosphodiesterase"/>
    <property type="match status" value="1"/>
</dbReference>
<dbReference type="Proteomes" id="UP000618591">
    <property type="component" value="Unassembled WGS sequence"/>
</dbReference>
<dbReference type="Pfam" id="PF13563">
    <property type="entry name" value="2_5_RNA_ligase2"/>
    <property type="match status" value="1"/>
</dbReference>
<evidence type="ECO:0008006" key="3">
    <source>
        <dbReference type="Google" id="ProtNLM"/>
    </source>
</evidence>
<name>A0ABQ1GB83_9SPHN</name>
<sequence>MTALFGAADTAFFDALRARHFPPERNQLKAHLTMFHHLAPSLERELKQRLVAETKGVPAPAARIAGLMSLGRGVAFRIDSPVLEDVRDRLADAFATLLTPQDRAGWRPHVTIQNKVEPAVAKALQGELERDFRPRDVRIAGLATWWYRGGPWEALSRHMFAQVRG</sequence>
<reference evidence="2" key="1">
    <citation type="journal article" date="2019" name="Int. J. Syst. Evol. Microbiol.">
        <title>The Global Catalogue of Microorganisms (GCM) 10K type strain sequencing project: providing services to taxonomists for standard genome sequencing and annotation.</title>
        <authorList>
            <consortium name="The Broad Institute Genomics Platform"/>
            <consortium name="The Broad Institute Genome Sequencing Center for Infectious Disease"/>
            <person name="Wu L."/>
            <person name="Ma J."/>
        </authorList>
    </citation>
    <scope>NUCLEOTIDE SEQUENCE [LARGE SCALE GENOMIC DNA]</scope>
    <source>
        <strain evidence="2">CGMCC 1.10106</strain>
    </source>
</reference>
<protein>
    <recommendedName>
        <fullName evidence="3">2'-5' RNA ligase family protein</fullName>
    </recommendedName>
</protein>
<dbReference type="EMBL" id="BMDW01000003">
    <property type="protein sequence ID" value="GGA40308.1"/>
    <property type="molecule type" value="Genomic_DNA"/>
</dbReference>
<dbReference type="InterPro" id="IPR009097">
    <property type="entry name" value="Cyclic_Pdiesterase"/>
</dbReference>
<accession>A0ABQ1GB83</accession>
<proteinExistence type="predicted"/>
<organism evidence="1 2">
    <name type="scientific">Sphingomonas psychrolutea</name>
    <dbReference type="NCBI Taxonomy" id="1259676"/>
    <lineage>
        <taxon>Bacteria</taxon>
        <taxon>Pseudomonadati</taxon>
        <taxon>Pseudomonadota</taxon>
        <taxon>Alphaproteobacteria</taxon>
        <taxon>Sphingomonadales</taxon>
        <taxon>Sphingomonadaceae</taxon>
        <taxon>Sphingomonas</taxon>
    </lineage>
</organism>
<dbReference type="SUPFAM" id="SSF55144">
    <property type="entry name" value="LigT-like"/>
    <property type="match status" value="1"/>
</dbReference>
<gene>
    <name evidence="1" type="ORF">GCM10011395_08280</name>
</gene>
<evidence type="ECO:0000313" key="1">
    <source>
        <dbReference type="EMBL" id="GGA40308.1"/>
    </source>
</evidence>
<evidence type="ECO:0000313" key="2">
    <source>
        <dbReference type="Proteomes" id="UP000618591"/>
    </source>
</evidence>
<comment type="caution">
    <text evidence="1">The sequence shown here is derived from an EMBL/GenBank/DDBJ whole genome shotgun (WGS) entry which is preliminary data.</text>
</comment>